<feature type="transmembrane region" description="Helical" evidence="6">
    <location>
        <begin position="216"/>
        <end position="241"/>
    </location>
</feature>
<keyword evidence="2" id="KW-1003">Cell membrane</keyword>
<proteinExistence type="predicted"/>
<keyword evidence="3 6" id="KW-0812">Transmembrane</keyword>
<feature type="transmembrane region" description="Helical" evidence="6">
    <location>
        <begin position="253"/>
        <end position="277"/>
    </location>
</feature>
<keyword evidence="4 6" id="KW-1133">Transmembrane helix</keyword>
<name>A0ABT3P0V4_9PROT</name>
<evidence type="ECO:0000256" key="3">
    <source>
        <dbReference type="ARBA" id="ARBA00022692"/>
    </source>
</evidence>
<comment type="subcellular location">
    <subcellularLocation>
        <location evidence="1">Cell membrane</location>
        <topology evidence="1">Multi-pass membrane protein</topology>
    </subcellularLocation>
</comment>
<evidence type="ECO:0000313" key="8">
    <source>
        <dbReference type="Proteomes" id="UP001526430"/>
    </source>
</evidence>
<sequence>MNVLSVNRALTLLLLLALVAAPLFLGWMEVDFWLAVMTEILIWGLFASSANLLFGQVGLLSFGQALYFGFGMYGVAIGIDRFGLGLWPAMGLGVAASLGMAAVAGLVAVRLTWHYFAIITVVFSLIFYFLALRLKPITGGDDGLSFSAPPILDWGSLRLTLSDDATQYWFVLLIVVLAFALQARLRASALGRAFAAVREGERKASLLGIDVLRVRWIAFVIAGGLAGLAGALFALFGRYASATHMYYTVSGEAVVWTVLGGAGTLLGPAIGAALLILVREELSTVWEHYPLAVGALTIAVVVFAPRGIAGGWNLMLARVLGR</sequence>
<dbReference type="PANTHER" id="PTHR30482">
    <property type="entry name" value="HIGH-AFFINITY BRANCHED-CHAIN AMINO ACID TRANSPORT SYSTEM PERMEASE"/>
    <property type="match status" value="1"/>
</dbReference>
<gene>
    <name evidence="7" type="ORF">OF850_17360</name>
</gene>
<accession>A0ABT3P0V4</accession>
<dbReference type="Proteomes" id="UP001526430">
    <property type="component" value="Unassembled WGS sequence"/>
</dbReference>
<evidence type="ECO:0000256" key="5">
    <source>
        <dbReference type="ARBA" id="ARBA00023136"/>
    </source>
</evidence>
<dbReference type="CDD" id="cd06581">
    <property type="entry name" value="TM_PBP1_LivM_like"/>
    <property type="match status" value="1"/>
</dbReference>
<evidence type="ECO:0000256" key="2">
    <source>
        <dbReference type="ARBA" id="ARBA00022475"/>
    </source>
</evidence>
<dbReference type="Pfam" id="PF02653">
    <property type="entry name" value="BPD_transp_2"/>
    <property type="match status" value="1"/>
</dbReference>
<comment type="caution">
    <text evidence="7">The sequence shown here is derived from an EMBL/GenBank/DDBJ whole genome shotgun (WGS) entry which is preliminary data.</text>
</comment>
<feature type="transmembrane region" description="Helical" evidence="6">
    <location>
        <begin position="85"/>
        <end position="108"/>
    </location>
</feature>
<feature type="transmembrane region" description="Helical" evidence="6">
    <location>
        <begin position="59"/>
        <end position="79"/>
    </location>
</feature>
<reference evidence="7 8" key="1">
    <citation type="submission" date="2022-10" db="EMBL/GenBank/DDBJ databases">
        <title>Roseococcus glaciei nov., sp. nov., isolated from glacier.</title>
        <authorList>
            <person name="Liu Q."/>
            <person name="Xin Y.-H."/>
        </authorList>
    </citation>
    <scope>NUCLEOTIDE SEQUENCE [LARGE SCALE GENOMIC DNA]</scope>
    <source>
        <strain evidence="7 8">MDT2-1-1</strain>
    </source>
</reference>
<feature type="transmembrane region" description="Helical" evidence="6">
    <location>
        <begin position="115"/>
        <end position="134"/>
    </location>
</feature>
<evidence type="ECO:0000256" key="4">
    <source>
        <dbReference type="ARBA" id="ARBA00022989"/>
    </source>
</evidence>
<feature type="transmembrane region" description="Helical" evidence="6">
    <location>
        <begin position="167"/>
        <end position="185"/>
    </location>
</feature>
<dbReference type="EMBL" id="JAPFQI010000016">
    <property type="protein sequence ID" value="MCW8087399.1"/>
    <property type="molecule type" value="Genomic_DNA"/>
</dbReference>
<evidence type="ECO:0000256" key="6">
    <source>
        <dbReference type="SAM" id="Phobius"/>
    </source>
</evidence>
<protein>
    <submittedName>
        <fullName evidence="7">Branched-chain amino acid ABC transporter permease</fullName>
    </submittedName>
</protein>
<feature type="transmembrane region" description="Helical" evidence="6">
    <location>
        <begin position="32"/>
        <end position="54"/>
    </location>
</feature>
<feature type="transmembrane region" description="Helical" evidence="6">
    <location>
        <begin position="289"/>
        <end position="308"/>
    </location>
</feature>
<organism evidence="7 8">
    <name type="scientific">Sabulicella glaciei</name>
    <dbReference type="NCBI Taxonomy" id="2984948"/>
    <lineage>
        <taxon>Bacteria</taxon>
        <taxon>Pseudomonadati</taxon>
        <taxon>Pseudomonadota</taxon>
        <taxon>Alphaproteobacteria</taxon>
        <taxon>Acetobacterales</taxon>
        <taxon>Acetobacteraceae</taxon>
        <taxon>Sabulicella</taxon>
    </lineage>
</organism>
<evidence type="ECO:0000256" key="1">
    <source>
        <dbReference type="ARBA" id="ARBA00004651"/>
    </source>
</evidence>
<dbReference type="InterPro" id="IPR043428">
    <property type="entry name" value="LivM-like"/>
</dbReference>
<evidence type="ECO:0000313" key="7">
    <source>
        <dbReference type="EMBL" id="MCW8087399.1"/>
    </source>
</evidence>
<dbReference type="RefSeq" id="WP_301591595.1">
    <property type="nucleotide sequence ID" value="NZ_JAPFQI010000016.1"/>
</dbReference>
<keyword evidence="5 6" id="KW-0472">Membrane</keyword>
<keyword evidence="8" id="KW-1185">Reference proteome</keyword>
<dbReference type="PANTHER" id="PTHR30482:SF17">
    <property type="entry name" value="ABC TRANSPORTER ATP-BINDING PROTEIN"/>
    <property type="match status" value="1"/>
</dbReference>
<dbReference type="InterPro" id="IPR001851">
    <property type="entry name" value="ABC_transp_permease"/>
</dbReference>